<name>A0A0S7EMW3_9TELE</name>
<organism evidence="1">
    <name type="scientific">Poeciliopsis prolifica</name>
    <name type="common">blackstripe livebearer</name>
    <dbReference type="NCBI Taxonomy" id="188132"/>
    <lineage>
        <taxon>Eukaryota</taxon>
        <taxon>Metazoa</taxon>
        <taxon>Chordata</taxon>
        <taxon>Craniata</taxon>
        <taxon>Vertebrata</taxon>
        <taxon>Euteleostomi</taxon>
        <taxon>Actinopterygii</taxon>
        <taxon>Neopterygii</taxon>
        <taxon>Teleostei</taxon>
        <taxon>Neoteleostei</taxon>
        <taxon>Acanthomorphata</taxon>
        <taxon>Ovalentaria</taxon>
        <taxon>Atherinomorphae</taxon>
        <taxon>Cyprinodontiformes</taxon>
        <taxon>Poeciliidae</taxon>
        <taxon>Poeciliinae</taxon>
        <taxon>Poeciliopsis</taxon>
    </lineage>
</organism>
<accession>A0A0S7EMW3</accession>
<reference evidence="1" key="1">
    <citation type="submission" date="2014-12" db="EMBL/GenBank/DDBJ databases">
        <title>Parallel Evolution in Life History Adaptation Evident in the Tissue-Specific Poeciliopsis prolifica transcriptome.</title>
        <authorList>
            <person name="Jue N.K."/>
            <person name="Foley R.J."/>
            <person name="Obergfell C."/>
            <person name="Reznick D.N."/>
            <person name="O'Neill R.J."/>
            <person name="O'Neill M.J."/>
        </authorList>
    </citation>
    <scope>NUCLEOTIDE SEQUENCE</scope>
</reference>
<dbReference type="AlphaFoldDB" id="A0A0S7EMW3"/>
<protein>
    <submittedName>
        <fullName evidence="1">PPUP7870</fullName>
    </submittedName>
</protein>
<feature type="non-terminal residue" evidence="1">
    <location>
        <position position="1"/>
    </location>
</feature>
<gene>
    <name evidence="1" type="primary">PPUP7870</name>
</gene>
<proteinExistence type="predicted"/>
<evidence type="ECO:0000313" key="1">
    <source>
        <dbReference type="EMBL" id="JAO06319.1"/>
    </source>
</evidence>
<sequence>HTLSSLPAVPLGGVKFPFTTKNLPGTKDVIGYLSKLATPQFATSLVTGDSRTRMIGSGCLALASEYRSLAEGLARWKVVLHGADIDQETLTARQDFEFVKLKITLNLHS</sequence>
<dbReference type="EMBL" id="GBYX01475356">
    <property type="protein sequence ID" value="JAO06319.1"/>
    <property type="molecule type" value="Transcribed_RNA"/>
</dbReference>